<name>A0A0E3ZL90_9BURK</name>
<evidence type="ECO:0000313" key="9">
    <source>
        <dbReference type="Proteomes" id="UP000061135"/>
    </source>
</evidence>
<reference evidence="8 9" key="1">
    <citation type="submission" date="2014-03" db="EMBL/GenBank/DDBJ databases">
        <title>Genome of Polynucleobacter strain MWH-MoK4.</title>
        <authorList>
            <person name="Hahn M.W."/>
        </authorList>
    </citation>
    <scope>NUCLEOTIDE SEQUENCE [LARGE SCALE GENOMIC DNA]</scope>
    <source>
        <strain evidence="8 9">MWH-MoK4</strain>
    </source>
</reference>
<evidence type="ECO:0000256" key="2">
    <source>
        <dbReference type="ARBA" id="ARBA00022475"/>
    </source>
</evidence>
<dbReference type="HOGENOM" id="CLU_078451_2_0_4"/>
<dbReference type="GO" id="GO:0020037">
    <property type="term" value="F:heme binding"/>
    <property type="evidence" value="ECO:0007669"/>
    <property type="project" value="TreeGrafter"/>
</dbReference>
<dbReference type="Gene3D" id="1.20.950.20">
    <property type="entry name" value="Transmembrane di-heme cytochromes, Chain C"/>
    <property type="match status" value="1"/>
</dbReference>
<feature type="transmembrane region" description="Helical" evidence="6">
    <location>
        <begin position="49"/>
        <end position="70"/>
    </location>
</feature>
<keyword evidence="3 6" id="KW-0812">Transmembrane</keyword>
<accession>A0A0E3ZL90</accession>
<sequence length="224" mass="25077">MNHRLNDAVGATGRVRQAIMVWDIPVRVFHWLLVICFAGAWLSSESERWALIHYAFGYTACLLVLIRLVWGLIGTRYARFSQFLKSPKAVIGHFMAMLRGHPHHDVGHNPAGGLVMFVLMLLIMLIGFTGYLSVKEFLGDFASEAHEVVANLVLGVVILHILAAIGMSLIERQNLVRSMINGKKQGMPEQGIRYPQYLIGSLIFFGAIYFFYLIMSGSLPSLTQ</sequence>
<dbReference type="PATRIC" id="fig|576611.7.peg.727"/>
<feature type="transmembrane region" description="Helical" evidence="6">
    <location>
        <begin position="197"/>
        <end position="215"/>
    </location>
</feature>
<evidence type="ECO:0000256" key="1">
    <source>
        <dbReference type="ARBA" id="ARBA00004651"/>
    </source>
</evidence>
<dbReference type="OrthoDB" id="196472at2"/>
<dbReference type="InterPro" id="IPR011577">
    <property type="entry name" value="Cyt_b561_bac/Ni-Hgenase"/>
</dbReference>
<evidence type="ECO:0000259" key="7">
    <source>
        <dbReference type="Pfam" id="PF01292"/>
    </source>
</evidence>
<dbReference type="GO" id="GO:0009055">
    <property type="term" value="F:electron transfer activity"/>
    <property type="evidence" value="ECO:0007669"/>
    <property type="project" value="InterPro"/>
</dbReference>
<organism evidence="8 9">
    <name type="scientific">Polynucleobacter duraquae</name>
    <dbReference type="NCBI Taxonomy" id="1835254"/>
    <lineage>
        <taxon>Bacteria</taxon>
        <taxon>Pseudomonadati</taxon>
        <taxon>Pseudomonadota</taxon>
        <taxon>Betaproteobacteria</taxon>
        <taxon>Burkholderiales</taxon>
        <taxon>Burkholderiaceae</taxon>
        <taxon>Polynucleobacter</taxon>
    </lineage>
</organism>
<feature type="domain" description="Cytochrome b561 bacterial/Ni-hydrogenase" evidence="7">
    <location>
        <begin position="21"/>
        <end position="182"/>
    </location>
</feature>
<keyword evidence="9" id="KW-1185">Reference proteome</keyword>
<evidence type="ECO:0000256" key="3">
    <source>
        <dbReference type="ARBA" id="ARBA00022692"/>
    </source>
</evidence>
<dbReference type="SUPFAM" id="SSF81342">
    <property type="entry name" value="Transmembrane di-heme cytochromes"/>
    <property type="match status" value="1"/>
</dbReference>
<dbReference type="KEGG" id="pdq:CL55_00007190"/>
<protein>
    <submittedName>
        <fullName evidence="8">Cytochrome b</fullName>
    </submittedName>
</protein>
<dbReference type="PANTHER" id="PTHR30485">
    <property type="entry name" value="NI/FE-HYDROGENASE 1 B-TYPE CYTOCHROME SUBUNIT"/>
    <property type="match status" value="1"/>
</dbReference>
<feature type="transmembrane region" description="Helical" evidence="6">
    <location>
        <begin position="152"/>
        <end position="170"/>
    </location>
</feature>
<feature type="transmembrane region" description="Helical" evidence="6">
    <location>
        <begin position="24"/>
        <end position="43"/>
    </location>
</feature>
<gene>
    <name evidence="8" type="ORF">CL55_00007190</name>
</gene>
<dbReference type="InterPro" id="IPR051542">
    <property type="entry name" value="Hydrogenase_cytochrome"/>
</dbReference>
<dbReference type="EMBL" id="CP007501">
    <property type="protein sequence ID" value="AKD25052.1"/>
    <property type="molecule type" value="Genomic_DNA"/>
</dbReference>
<keyword evidence="2" id="KW-1003">Cell membrane</keyword>
<dbReference type="GO" id="GO:0022904">
    <property type="term" value="P:respiratory electron transport chain"/>
    <property type="evidence" value="ECO:0007669"/>
    <property type="project" value="InterPro"/>
</dbReference>
<comment type="subcellular location">
    <subcellularLocation>
        <location evidence="1">Cell membrane</location>
        <topology evidence="1">Multi-pass membrane protein</topology>
    </subcellularLocation>
</comment>
<evidence type="ECO:0000256" key="4">
    <source>
        <dbReference type="ARBA" id="ARBA00022989"/>
    </source>
</evidence>
<dbReference type="Proteomes" id="UP000061135">
    <property type="component" value="Chromosome"/>
</dbReference>
<dbReference type="GO" id="GO:0005886">
    <property type="term" value="C:plasma membrane"/>
    <property type="evidence" value="ECO:0007669"/>
    <property type="project" value="UniProtKB-SubCell"/>
</dbReference>
<dbReference type="PANTHER" id="PTHR30485:SF2">
    <property type="entry name" value="BLL0597 PROTEIN"/>
    <property type="match status" value="1"/>
</dbReference>
<keyword evidence="4 6" id="KW-1133">Transmembrane helix</keyword>
<evidence type="ECO:0000256" key="5">
    <source>
        <dbReference type="ARBA" id="ARBA00023136"/>
    </source>
</evidence>
<dbReference type="STRING" id="1835254.CL55_00007190"/>
<dbReference type="RefSeq" id="WP_046329912.1">
    <property type="nucleotide sequence ID" value="NZ_CP007501.1"/>
</dbReference>
<keyword evidence="5 6" id="KW-0472">Membrane</keyword>
<dbReference type="AlphaFoldDB" id="A0A0E3ZL90"/>
<feature type="transmembrane region" description="Helical" evidence="6">
    <location>
        <begin position="111"/>
        <end position="132"/>
    </location>
</feature>
<dbReference type="Pfam" id="PF01292">
    <property type="entry name" value="Ni_hydr_CYTB"/>
    <property type="match status" value="1"/>
</dbReference>
<evidence type="ECO:0000313" key="8">
    <source>
        <dbReference type="EMBL" id="AKD25052.1"/>
    </source>
</evidence>
<dbReference type="InterPro" id="IPR016174">
    <property type="entry name" value="Di-haem_cyt_TM"/>
</dbReference>
<evidence type="ECO:0000256" key="6">
    <source>
        <dbReference type="SAM" id="Phobius"/>
    </source>
</evidence>
<proteinExistence type="predicted"/>